<dbReference type="AlphaFoldDB" id="A0A3S5FCL4"/>
<evidence type="ECO:0000313" key="1">
    <source>
        <dbReference type="EMBL" id="VEL13328.1"/>
    </source>
</evidence>
<protein>
    <submittedName>
        <fullName evidence="1">Uncharacterized protein</fullName>
    </submittedName>
</protein>
<name>A0A3S5FCL4_9PLAT</name>
<sequence>MNRPHNVYQKRVSSVGIRTQLSVSKENQGTFDVYSSVHFYWFVQKERAGQPEKGIRRSREKVPFPVGWRLGGVRFQPLPGHCVWPKAEGQKAGNRKVGLSTNDAQLARRRGVGNRASRNVGNFANGLQVGQHATGQL</sequence>
<proteinExistence type="predicted"/>
<reference evidence="1" key="1">
    <citation type="submission" date="2018-11" db="EMBL/GenBank/DDBJ databases">
        <authorList>
            <consortium name="Pathogen Informatics"/>
        </authorList>
    </citation>
    <scope>NUCLEOTIDE SEQUENCE</scope>
</reference>
<dbReference type="EMBL" id="CAAALY010017439">
    <property type="protein sequence ID" value="VEL13328.1"/>
    <property type="molecule type" value="Genomic_DNA"/>
</dbReference>
<dbReference type="Proteomes" id="UP000784294">
    <property type="component" value="Unassembled WGS sequence"/>
</dbReference>
<keyword evidence="2" id="KW-1185">Reference proteome</keyword>
<evidence type="ECO:0000313" key="2">
    <source>
        <dbReference type="Proteomes" id="UP000784294"/>
    </source>
</evidence>
<accession>A0A3S5FCL4</accession>
<comment type="caution">
    <text evidence="1">The sequence shown here is derived from an EMBL/GenBank/DDBJ whole genome shotgun (WGS) entry which is preliminary data.</text>
</comment>
<gene>
    <name evidence="1" type="ORF">PXEA_LOCUS6768</name>
</gene>
<organism evidence="1 2">
    <name type="scientific">Protopolystoma xenopodis</name>
    <dbReference type="NCBI Taxonomy" id="117903"/>
    <lineage>
        <taxon>Eukaryota</taxon>
        <taxon>Metazoa</taxon>
        <taxon>Spiralia</taxon>
        <taxon>Lophotrochozoa</taxon>
        <taxon>Platyhelminthes</taxon>
        <taxon>Monogenea</taxon>
        <taxon>Polyopisthocotylea</taxon>
        <taxon>Polystomatidea</taxon>
        <taxon>Polystomatidae</taxon>
        <taxon>Protopolystoma</taxon>
    </lineage>
</organism>